<reference evidence="1" key="2">
    <citation type="submission" date="2025-09" db="UniProtKB">
        <authorList>
            <consortium name="Ensembl"/>
        </authorList>
    </citation>
    <scope>IDENTIFICATION</scope>
</reference>
<organism evidence="1 2">
    <name type="scientific">Oreochromis niloticus</name>
    <name type="common">Nile tilapia</name>
    <name type="synonym">Tilapia nilotica</name>
    <dbReference type="NCBI Taxonomy" id="8128"/>
    <lineage>
        <taxon>Eukaryota</taxon>
        <taxon>Metazoa</taxon>
        <taxon>Chordata</taxon>
        <taxon>Craniata</taxon>
        <taxon>Vertebrata</taxon>
        <taxon>Euteleostomi</taxon>
        <taxon>Actinopterygii</taxon>
        <taxon>Neopterygii</taxon>
        <taxon>Teleostei</taxon>
        <taxon>Neoteleostei</taxon>
        <taxon>Acanthomorphata</taxon>
        <taxon>Ovalentaria</taxon>
        <taxon>Cichlomorphae</taxon>
        <taxon>Cichliformes</taxon>
        <taxon>Cichlidae</taxon>
        <taxon>African cichlids</taxon>
        <taxon>Pseudocrenilabrinae</taxon>
        <taxon>Oreochromini</taxon>
        <taxon>Oreochromis</taxon>
    </lineage>
</organism>
<accession>A0A669C1U0</accession>
<evidence type="ECO:0000313" key="1">
    <source>
        <dbReference type="Ensembl" id="ENSONIP00000042049.1"/>
    </source>
</evidence>
<dbReference type="AlphaFoldDB" id="A0A669C1U0"/>
<dbReference type="Ensembl" id="ENSONIT00000038334.1">
    <property type="protein sequence ID" value="ENSONIP00000042049.1"/>
    <property type="gene ID" value="ENSONIG00000038884.1"/>
</dbReference>
<dbReference type="InParanoid" id="A0A669C1U0"/>
<protein>
    <recommendedName>
        <fullName evidence="3">Endonuclease/exonuclease/phosphatase domain-containing protein</fullName>
    </recommendedName>
</protein>
<evidence type="ECO:0000313" key="2">
    <source>
        <dbReference type="Proteomes" id="UP000005207"/>
    </source>
</evidence>
<proteinExistence type="predicted"/>
<name>A0A669C1U0_ORENI</name>
<reference evidence="1" key="1">
    <citation type="submission" date="2025-08" db="UniProtKB">
        <authorList>
            <consortium name="Ensembl"/>
        </authorList>
    </citation>
    <scope>IDENTIFICATION</scope>
</reference>
<sequence length="165" mass="18358">YEEETVLLLRYISRQERRKKTLEKKEERGRMAAASAGKLGWSTAKNSNLVGSPPVVAVEHDFSTVLAGISQWTIRTDTTIGSDHYPVFCDVGGQIRVSLGEVHKKWSFHRADWTKFQKLCEDTIGTVDESGSVEQMNNQFIEVLMVAAKASIPTSKGMASRTLVP</sequence>
<keyword evidence="2" id="KW-1185">Reference proteome</keyword>
<evidence type="ECO:0008006" key="3">
    <source>
        <dbReference type="Google" id="ProtNLM"/>
    </source>
</evidence>
<dbReference type="Proteomes" id="UP000005207">
    <property type="component" value="Unplaced"/>
</dbReference>